<dbReference type="GeneTree" id="ENSGT00510000048375"/>
<keyword evidence="6" id="KW-0479">Metal-binding</keyword>
<dbReference type="EMBL" id="AHAT01003744">
    <property type="status" value="NOT_ANNOTATED_CDS"/>
    <property type="molecule type" value="Genomic_DNA"/>
</dbReference>
<dbReference type="InParanoid" id="W5MYS7"/>
<evidence type="ECO:0000256" key="8">
    <source>
        <dbReference type="ARBA" id="ARBA00023004"/>
    </source>
</evidence>
<feature type="domain" description="Globin" evidence="15">
    <location>
        <begin position="3"/>
        <end position="151"/>
    </location>
</feature>
<dbReference type="GO" id="GO:0005344">
    <property type="term" value="F:oxygen carrier activity"/>
    <property type="evidence" value="ECO:0000318"/>
    <property type="project" value="GO_Central"/>
</dbReference>
<dbReference type="GO" id="GO:0046872">
    <property type="term" value="F:metal ion binding"/>
    <property type="evidence" value="ECO:0007669"/>
    <property type="project" value="UniProtKB-KW"/>
</dbReference>
<dbReference type="Proteomes" id="UP000018468">
    <property type="component" value="Linkage group LG7"/>
</dbReference>
<keyword evidence="14" id="KW-0813">Transport</keyword>
<evidence type="ECO:0000256" key="7">
    <source>
        <dbReference type="ARBA" id="ARBA00023002"/>
    </source>
</evidence>
<evidence type="ECO:0000256" key="5">
    <source>
        <dbReference type="ARBA" id="ARBA00022617"/>
    </source>
</evidence>
<name>W5MYS7_LEPOC</name>
<comment type="subunit">
    <text evidence="12">Monomer. Homodimers and homotetramers. Mainly monomeric but also detected as part of homodimers and homotetramers.</text>
</comment>
<evidence type="ECO:0000256" key="3">
    <source>
        <dbReference type="ARBA" id="ARBA00008705"/>
    </source>
</evidence>
<evidence type="ECO:0000256" key="11">
    <source>
        <dbReference type="ARBA" id="ARBA00045651"/>
    </source>
</evidence>
<dbReference type="Gene3D" id="1.10.490.10">
    <property type="entry name" value="Globins"/>
    <property type="match status" value="1"/>
</dbReference>
<dbReference type="KEGG" id="loc:102694015"/>
<dbReference type="PANTHER" id="PTHR46458:SF19">
    <property type="entry name" value="NEUROGLOBIN"/>
    <property type="match status" value="1"/>
</dbReference>
<dbReference type="PROSITE" id="PS01033">
    <property type="entry name" value="GLOBIN"/>
    <property type="match status" value="1"/>
</dbReference>
<keyword evidence="7" id="KW-0560">Oxidoreductase</keyword>
<accession>W5MYS7</accession>
<dbReference type="InterPro" id="IPR012292">
    <property type="entry name" value="Globin/Proto"/>
</dbReference>
<dbReference type="InterPro" id="IPR050532">
    <property type="entry name" value="Globin-like_OT"/>
</dbReference>
<evidence type="ECO:0000256" key="10">
    <source>
        <dbReference type="ARBA" id="ARBA00044549"/>
    </source>
</evidence>
<organism evidence="16 17">
    <name type="scientific">Lepisosteus oculatus</name>
    <name type="common">Spotted gar</name>
    <dbReference type="NCBI Taxonomy" id="7918"/>
    <lineage>
        <taxon>Eukaryota</taxon>
        <taxon>Metazoa</taxon>
        <taxon>Chordata</taxon>
        <taxon>Craniata</taxon>
        <taxon>Vertebrata</taxon>
        <taxon>Euteleostomi</taxon>
        <taxon>Actinopterygii</taxon>
        <taxon>Neopterygii</taxon>
        <taxon>Holostei</taxon>
        <taxon>Semionotiformes</taxon>
        <taxon>Lepisosteidae</taxon>
        <taxon>Lepisosteus</taxon>
    </lineage>
</organism>
<reference evidence="16" key="2">
    <citation type="submission" date="2025-08" db="UniProtKB">
        <authorList>
            <consortium name="Ensembl"/>
        </authorList>
    </citation>
    <scope>IDENTIFICATION</scope>
</reference>
<dbReference type="PANTHER" id="PTHR46458">
    <property type="entry name" value="BLR2807 PROTEIN"/>
    <property type="match status" value="1"/>
</dbReference>
<sequence>MEKLTAKDKEMIRDSWERLGKNKLTHGTIMFTRLFELDPELLGLFHYNTPYSSPQECLSSPEFVDHINKVMLVVDAAVTHLDNLHSLEEYLVNLGRKHQAVGVQTQSFAAVGESLLYMLERSLGPAYTSTLRHAWLTLYSVVVEAMSSGWTKNGKSQTD</sequence>
<dbReference type="STRING" id="7918.ENSLOCP00000013536"/>
<keyword evidence="4" id="KW-0963">Cytoplasm</keyword>
<comment type="function">
    <text evidence="11">Monomeric globin with a bis-histidyl six-coordinate heme-iron atom through which it can bind dioxygen, carbon monoxide and nitric oxide. Could help transport oxygen and increase its availability to the metabolically active neuronal tissues, though its low quantity in tissues as well as its high affinity for dioxygen, which may limit its oxygen-releasing ability, argue against it. The ferrous/deoxygenated form exhibits a nitrite reductase activity and it could produce nitric oxide which in turn inhibits cellular respiration in response to hypoxia. In its ferrous/deoxygenated state, it may also exhibit GDI (Guanine nucleotide Dissociation Inhibitor) activity toward heterotrimeric G-alpha proteins, thereby regulating signal transduction to facilitate neuroprotective responses in the wake of hypoxia and associated oxidative stress.</text>
</comment>
<dbReference type="SMR" id="W5MYS7"/>
<dbReference type="OMA" id="MQRGWET"/>
<dbReference type="InterPro" id="IPR000971">
    <property type="entry name" value="Globin"/>
</dbReference>
<dbReference type="Pfam" id="PF00042">
    <property type="entry name" value="Globin"/>
    <property type="match status" value="1"/>
</dbReference>
<evidence type="ECO:0000256" key="14">
    <source>
        <dbReference type="RuleBase" id="RU000356"/>
    </source>
</evidence>
<dbReference type="Ensembl" id="ENSLOCT00000013565.1">
    <property type="protein sequence ID" value="ENSLOCP00000013536.1"/>
    <property type="gene ID" value="ENSLOCG00000011029.1"/>
</dbReference>
<evidence type="ECO:0000313" key="17">
    <source>
        <dbReference type="Proteomes" id="UP000018468"/>
    </source>
</evidence>
<dbReference type="PRINTS" id="PR01907">
    <property type="entry name" value="WORMGLOBIN"/>
</dbReference>
<evidence type="ECO:0000256" key="12">
    <source>
        <dbReference type="ARBA" id="ARBA00046401"/>
    </source>
</evidence>
<evidence type="ECO:0000256" key="13">
    <source>
        <dbReference type="ARBA" id="ARBA00048118"/>
    </source>
</evidence>
<comment type="catalytic activity">
    <reaction evidence="13">
        <text>Fe(III)-heme b-[protein] + nitric oxide + H2O = Fe(II)-heme b-[protein] + nitrite + 2 H(+)</text>
        <dbReference type="Rhea" id="RHEA:77711"/>
        <dbReference type="Rhea" id="RHEA-COMP:18975"/>
        <dbReference type="Rhea" id="RHEA-COMP:18976"/>
        <dbReference type="ChEBI" id="CHEBI:15377"/>
        <dbReference type="ChEBI" id="CHEBI:15378"/>
        <dbReference type="ChEBI" id="CHEBI:16301"/>
        <dbReference type="ChEBI" id="CHEBI:16480"/>
        <dbReference type="ChEBI" id="CHEBI:55376"/>
        <dbReference type="ChEBI" id="CHEBI:60344"/>
    </reaction>
    <physiologicalReaction direction="right-to-left" evidence="13">
        <dbReference type="Rhea" id="RHEA:77713"/>
    </physiologicalReaction>
</comment>
<keyword evidence="17" id="KW-1185">Reference proteome</keyword>
<keyword evidence="5 14" id="KW-0349">Heme</keyword>
<reference evidence="17" key="1">
    <citation type="submission" date="2011-12" db="EMBL/GenBank/DDBJ databases">
        <title>The Draft Genome of Lepisosteus oculatus.</title>
        <authorList>
            <consortium name="The Broad Institute Genome Assembly &amp; Analysis Group"/>
            <consortium name="Computational R&amp;D Group"/>
            <consortium name="and Sequencing Platform"/>
            <person name="Di Palma F."/>
            <person name="Alfoldi J."/>
            <person name="Johnson J."/>
            <person name="Berlin A."/>
            <person name="Gnerre S."/>
            <person name="Jaffe D."/>
            <person name="MacCallum I."/>
            <person name="Young S."/>
            <person name="Walker B.J."/>
            <person name="Lander E.S."/>
            <person name="Lindblad-Toh K."/>
        </authorList>
    </citation>
    <scope>NUCLEOTIDE SEQUENCE [LARGE SCALE GENOMIC DNA]</scope>
</reference>
<dbReference type="GO" id="GO:0015671">
    <property type="term" value="P:oxygen transport"/>
    <property type="evidence" value="ECO:0000318"/>
    <property type="project" value="GO_Central"/>
</dbReference>
<keyword evidence="14" id="KW-0561">Oxygen transport</keyword>
<dbReference type="Bgee" id="ENSLOCG00000011029">
    <property type="expression patterns" value="Expressed in brain and 2 other cell types or tissues"/>
</dbReference>
<dbReference type="OrthoDB" id="436496at2759"/>
<dbReference type="HOGENOM" id="CLU_003827_13_5_1"/>
<dbReference type="GeneID" id="102694015"/>
<dbReference type="InterPro" id="IPR009050">
    <property type="entry name" value="Globin-like_sf"/>
</dbReference>
<dbReference type="GO" id="GO:0020037">
    <property type="term" value="F:heme binding"/>
    <property type="evidence" value="ECO:0007669"/>
    <property type="project" value="InterPro"/>
</dbReference>
<proteinExistence type="inferred from homology"/>
<dbReference type="SUPFAM" id="SSF46458">
    <property type="entry name" value="Globin-like"/>
    <property type="match status" value="1"/>
</dbReference>
<comment type="similarity">
    <text evidence="3 14">Belongs to the globin family.</text>
</comment>
<dbReference type="CTD" id="58157"/>
<dbReference type="FunCoup" id="W5MYS7">
    <property type="interactions" value="11"/>
</dbReference>
<dbReference type="eggNOG" id="KOG3378">
    <property type="taxonomic scope" value="Eukaryota"/>
</dbReference>
<protein>
    <recommendedName>
        <fullName evidence="10">Nitrite reductase</fullName>
    </recommendedName>
</protein>
<keyword evidence="8" id="KW-0408">Iron</keyword>
<evidence type="ECO:0000256" key="6">
    <source>
        <dbReference type="ARBA" id="ARBA00022723"/>
    </source>
</evidence>
<evidence type="ECO:0000256" key="2">
    <source>
        <dbReference type="ARBA" id="ARBA00004514"/>
    </source>
</evidence>
<evidence type="ECO:0000256" key="1">
    <source>
        <dbReference type="ARBA" id="ARBA00004305"/>
    </source>
</evidence>
<dbReference type="GO" id="GO:0005829">
    <property type="term" value="C:cytosol"/>
    <property type="evidence" value="ECO:0007669"/>
    <property type="project" value="UniProtKB-SubCell"/>
</dbReference>
<dbReference type="GO" id="GO:0019825">
    <property type="term" value="F:oxygen binding"/>
    <property type="evidence" value="ECO:0000318"/>
    <property type="project" value="GO_Central"/>
</dbReference>
<evidence type="ECO:0000259" key="15">
    <source>
        <dbReference type="PROSITE" id="PS01033"/>
    </source>
</evidence>
<dbReference type="GO" id="GO:0098809">
    <property type="term" value="F:nitrite reductase activity"/>
    <property type="evidence" value="ECO:0007669"/>
    <property type="project" value="Ensembl"/>
</dbReference>
<keyword evidence="9" id="KW-0496">Mitochondrion</keyword>
<evidence type="ECO:0000256" key="4">
    <source>
        <dbReference type="ARBA" id="ARBA00022490"/>
    </source>
</evidence>
<evidence type="ECO:0000313" key="16">
    <source>
        <dbReference type="Ensembl" id="ENSLOCP00000013536.1"/>
    </source>
</evidence>
<evidence type="ECO:0000256" key="9">
    <source>
        <dbReference type="ARBA" id="ARBA00023128"/>
    </source>
</evidence>
<dbReference type="AlphaFoldDB" id="W5MYS7"/>
<dbReference type="GO" id="GO:0005759">
    <property type="term" value="C:mitochondrial matrix"/>
    <property type="evidence" value="ECO:0007669"/>
    <property type="project" value="UniProtKB-SubCell"/>
</dbReference>
<comment type="subcellular location">
    <subcellularLocation>
        <location evidence="2">Cytoplasm</location>
        <location evidence="2">Cytosol</location>
    </subcellularLocation>
    <subcellularLocation>
        <location evidence="1">Mitochondrion matrix</location>
    </subcellularLocation>
</comment>
<reference evidence="16" key="3">
    <citation type="submission" date="2025-09" db="UniProtKB">
        <authorList>
            <consortium name="Ensembl"/>
        </authorList>
    </citation>
    <scope>IDENTIFICATION</scope>
</reference>
<dbReference type="RefSeq" id="XP_006632278.1">
    <property type="nucleotide sequence ID" value="XM_006632215.3"/>
</dbReference>
<dbReference type="GO" id="GO:0001666">
    <property type="term" value="P:response to hypoxia"/>
    <property type="evidence" value="ECO:0000318"/>
    <property type="project" value="GO_Central"/>
</dbReference>